<feature type="binding site" evidence="20">
    <location>
        <position position="554"/>
    </location>
    <ligand>
        <name>ATP</name>
        <dbReference type="ChEBI" id="CHEBI:30616"/>
    </ligand>
</feature>
<dbReference type="GO" id="GO:0004714">
    <property type="term" value="F:transmembrane receptor protein tyrosine kinase activity"/>
    <property type="evidence" value="ECO:0007669"/>
    <property type="project" value="UniProtKB-EC"/>
</dbReference>
<evidence type="ECO:0000256" key="7">
    <source>
        <dbReference type="ARBA" id="ARBA00022737"/>
    </source>
</evidence>
<evidence type="ECO:0000256" key="22">
    <source>
        <dbReference type="SAM" id="Phobius"/>
    </source>
</evidence>
<feature type="signal peptide" evidence="23">
    <location>
        <begin position="1"/>
        <end position="20"/>
    </location>
</feature>
<evidence type="ECO:0000256" key="10">
    <source>
        <dbReference type="ARBA" id="ARBA00022840"/>
    </source>
</evidence>
<evidence type="ECO:0000256" key="1">
    <source>
        <dbReference type="ARBA" id="ARBA00004167"/>
    </source>
</evidence>
<evidence type="ECO:0000256" key="21">
    <source>
        <dbReference type="SAM" id="MobiDB-lite"/>
    </source>
</evidence>
<dbReference type="GO" id="GO:0005886">
    <property type="term" value="C:plasma membrane"/>
    <property type="evidence" value="ECO:0007669"/>
    <property type="project" value="TreeGrafter"/>
</dbReference>
<feature type="domain" description="Ig-like" evidence="25">
    <location>
        <begin position="77"/>
        <end position="151"/>
    </location>
</feature>
<evidence type="ECO:0000259" key="24">
    <source>
        <dbReference type="PROSITE" id="PS50011"/>
    </source>
</evidence>
<evidence type="ECO:0000256" key="11">
    <source>
        <dbReference type="ARBA" id="ARBA00022989"/>
    </source>
</evidence>
<dbReference type="SMART" id="SM00408">
    <property type="entry name" value="IGc2"/>
    <property type="match status" value="3"/>
</dbReference>
<keyword evidence="9" id="KW-0418">Kinase</keyword>
<dbReference type="PIRSF" id="PIRSF000615">
    <property type="entry name" value="TyrPK_CSF1-R"/>
    <property type="match status" value="1"/>
</dbReference>
<dbReference type="InterPro" id="IPR050122">
    <property type="entry name" value="RTK"/>
</dbReference>
<evidence type="ECO:0000256" key="14">
    <source>
        <dbReference type="ARBA" id="ARBA00023157"/>
    </source>
</evidence>
<feature type="transmembrane region" description="Helical" evidence="22">
    <location>
        <begin position="416"/>
        <end position="438"/>
    </location>
</feature>
<keyword evidence="4" id="KW-0808">Transferase</keyword>
<evidence type="ECO:0000256" key="20">
    <source>
        <dbReference type="PROSITE-ProRule" id="PRU10141"/>
    </source>
</evidence>
<dbReference type="FunFam" id="3.30.200.20:FF:000593">
    <property type="entry name" value="Predicted protein"/>
    <property type="match status" value="1"/>
</dbReference>
<keyword evidence="6 23" id="KW-0732">Signal</keyword>
<protein>
    <recommendedName>
        <fullName evidence="2">receptor protein-tyrosine kinase</fullName>
        <ecNumber evidence="2">2.7.10.1</ecNumber>
    </recommendedName>
</protein>
<dbReference type="GO" id="GO:0043235">
    <property type="term" value="C:receptor complex"/>
    <property type="evidence" value="ECO:0007669"/>
    <property type="project" value="TreeGrafter"/>
</dbReference>
<keyword evidence="8 20" id="KW-0547">Nucleotide-binding</keyword>
<dbReference type="InterPro" id="IPR013783">
    <property type="entry name" value="Ig-like_fold"/>
</dbReference>
<evidence type="ECO:0000313" key="26">
    <source>
        <dbReference type="EMBL" id="AHI16251.1"/>
    </source>
</evidence>
<dbReference type="InterPro" id="IPR011009">
    <property type="entry name" value="Kinase-like_dom_sf"/>
</dbReference>
<keyword evidence="11 22" id="KW-1133">Transmembrane helix</keyword>
<dbReference type="PANTHER" id="PTHR24416">
    <property type="entry name" value="TYROSINE-PROTEIN KINASE RECEPTOR"/>
    <property type="match status" value="1"/>
</dbReference>
<dbReference type="PROSITE" id="PS50011">
    <property type="entry name" value="PROTEIN_KINASE_DOM"/>
    <property type="match status" value="1"/>
</dbReference>
<keyword evidence="5 22" id="KW-0812">Transmembrane</keyword>
<feature type="region of interest" description="Disordered" evidence="21">
    <location>
        <begin position="27"/>
        <end position="46"/>
    </location>
</feature>
<evidence type="ECO:0000256" key="9">
    <source>
        <dbReference type="ARBA" id="ARBA00022777"/>
    </source>
</evidence>
<dbReference type="GO" id="GO:0005524">
    <property type="term" value="F:ATP binding"/>
    <property type="evidence" value="ECO:0007669"/>
    <property type="project" value="UniProtKB-UniRule"/>
</dbReference>
<dbReference type="Pfam" id="PF07679">
    <property type="entry name" value="I-set"/>
    <property type="match status" value="2"/>
</dbReference>
<dbReference type="InterPro" id="IPR020635">
    <property type="entry name" value="Tyr_kinase_cat_dom"/>
</dbReference>
<dbReference type="SMART" id="SM00409">
    <property type="entry name" value="IG"/>
    <property type="match status" value="3"/>
</dbReference>
<dbReference type="SMART" id="SM00219">
    <property type="entry name" value="TyrKc"/>
    <property type="match status" value="1"/>
</dbReference>
<dbReference type="InterPro" id="IPR007110">
    <property type="entry name" value="Ig-like_dom"/>
</dbReference>
<dbReference type="EMBL" id="KF844236">
    <property type="protein sequence ID" value="AHI16251.1"/>
    <property type="molecule type" value="mRNA"/>
</dbReference>
<keyword evidence="10 20" id="KW-0067">ATP-binding</keyword>
<evidence type="ECO:0000256" key="12">
    <source>
        <dbReference type="ARBA" id="ARBA00023136"/>
    </source>
</evidence>
<feature type="chain" id="PRO_5004873874" description="receptor protein-tyrosine kinase" evidence="23">
    <location>
        <begin position="21"/>
        <end position="711"/>
    </location>
</feature>
<keyword evidence="17" id="KW-0393">Immunoglobulin domain</keyword>
<dbReference type="Pfam" id="PF13927">
    <property type="entry name" value="Ig_3"/>
    <property type="match status" value="1"/>
</dbReference>
<keyword evidence="15" id="KW-0675">Receptor</keyword>
<keyword evidence="12 22" id="KW-0472">Membrane</keyword>
<accession>W5XJD9</accession>
<dbReference type="InterPro" id="IPR017441">
    <property type="entry name" value="Protein_kinase_ATP_BS"/>
</dbReference>
<dbReference type="PROSITE" id="PS00107">
    <property type="entry name" value="PROTEIN_KINASE_ATP"/>
    <property type="match status" value="1"/>
</dbReference>
<dbReference type="EC" id="2.7.10.1" evidence="2"/>
<feature type="domain" description="Ig-like" evidence="25">
    <location>
        <begin position="200"/>
        <end position="291"/>
    </location>
</feature>
<keyword evidence="3" id="KW-0597">Phosphoprotein</keyword>
<dbReference type="PANTHER" id="PTHR24416:SF550">
    <property type="entry name" value="FIBROBLAST GROWTH FACTOR RECEPTOR HOMOLOG 1-RELATED"/>
    <property type="match status" value="1"/>
</dbReference>
<keyword evidence="16" id="KW-0325">Glycoprotein</keyword>
<dbReference type="SUPFAM" id="SSF56112">
    <property type="entry name" value="Protein kinase-like (PK-like)"/>
    <property type="match status" value="1"/>
</dbReference>
<evidence type="ECO:0000256" key="4">
    <source>
        <dbReference type="ARBA" id="ARBA00022679"/>
    </source>
</evidence>
<organism evidence="26">
    <name type="scientific">Platynereis dumerilii</name>
    <name type="common">Dumeril's clam worm</name>
    <dbReference type="NCBI Taxonomy" id="6359"/>
    <lineage>
        <taxon>Eukaryota</taxon>
        <taxon>Metazoa</taxon>
        <taxon>Spiralia</taxon>
        <taxon>Lophotrochozoa</taxon>
        <taxon>Annelida</taxon>
        <taxon>Polychaeta</taxon>
        <taxon>Errantia</taxon>
        <taxon>Phyllodocida</taxon>
        <taxon>Nereididae</taxon>
        <taxon>Platynereis</taxon>
    </lineage>
</organism>
<evidence type="ECO:0000256" key="6">
    <source>
        <dbReference type="ARBA" id="ARBA00022729"/>
    </source>
</evidence>
<dbReference type="FunFam" id="2.60.40.10:FF:000016">
    <property type="entry name" value="Fibroblast growth factor receptor"/>
    <property type="match status" value="1"/>
</dbReference>
<dbReference type="InterPro" id="IPR008266">
    <property type="entry name" value="Tyr_kinase_AS"/>
</dbReference>
<dbReference type="InterPro" id="IPR036179">
    <property type="entry name" value="Ig-like_dom_sf"/>
</dbReference>
<proteinExistence type="evidence at transcript level"/>
<dbReference type="InterPro" id="IPR003598">
    <property type="entry name" value="Ig_sub2"/>
</dbReference>
<evidence type="ECO:0000256" key="19">
    <source>
        <dbReference type="ARBA" id="ARBA00056965"/>
    </source>
</evidence>
<feature type="domain" description="Ig-like" evidence="25">
    <location>
        <begin position="300"/>
        <end position="387"/>
    </location>
</feature>
<keyword evidence="14" id="KW-1015">Disulfide bond</keyword>
<name>W5XJD9_PLADU</name>
<dbReference type="AlphaFoldDB" id="W5XJD9"/>
<dbReference type="Pfam" id="PF07714">
    <property type="entry name" value="PK_Tyr_Ser-Thr"/>
    <property type="match status" value="1"/>
</dbReference>
<comment type="function">
    <text evidence="19">Receptor for basic fibroblast growth factor.</text>
</comment>
<keyword evidence="7" id="KW-0677">Repeat</keyword>
<evidence type="ECO:0000256" key="3">
    <source>
        <dbReference type="ARBA" id="ARBA00022553"/>
    </source>
</evidence>
<dbReference type="Gene3D" id="1.10.510.10">
    <property type="entry name" value="Transferase(Phosphotransferase) domain 1"/>
    <property type="match status" value="1"/>
</dbReference>
<dbReference type="SUPFAM" id="SSF48726">
    <property type="entry name" value="Immunoglobulin"/>
    <property type="match status" value="3"/>
</dbReference>
<comment type="subcellular location">
    <subcellularLocation>
        <location evidence="1">Membrane</location>
        <topology evidence="1">Single-pass membrane protein</topology>
    </subcellularLocation>
</comment>
<feature type="domain" description="Protein kinase" evidence="24">
    <location>
        <begin position="520"/>
        <end position="711"/>
    </location>
</feature>
<dbReference type="InterPro" id="IPR001245">
    <property type="entry name" value="Ser-Thr/Tyr_kinase_cat_dom"/>
</dbReference>
<evidence type="ECO:0000256" key="13">
    <source>
        <dbReference type="ARBA" id="ARBA00023137"/>
    </source>
</evidence>
<evidence type="ECO:0000256" key="2">
    <source>
        <dbReference type="ARBA" id="ARBA00011902"/>
    </source>
</evidence>
<evidence type="ECO:0000256" key="23">
    <source>
        <dbReference type="SAM" id="SignalP"/>
    </source>
</evidence>
<evidence type="ECO:0000256" key="5">
    <source>
        <dbReference type="ARBA" id="ARBA00022692"/>
    </source>
</evidence>
<evidence type="ECO:0000256" key="18">
    <source>
        <dbReference type="ARBA" id="ARBA00051243"/>
    </source>
</evidence>
<feature type="non-terminal residue" evidence="26">
    <location>
        <position position="711"/>
    </location>
</feature>
<evidence type="ECO:0000256" key="15">
    <source>
        <dbReference type="ARBA" id="ARBA00023170"/>
    </source>
</evidence>
<evidence type="ECO:0000256" key="17">
    <source>
        <dbReference type="ARBA" id="ARBA00023319"/>
    </source>
</evidence>
<dbReference type="GO" id="GO:0007169">
    <property type="term" value="P:cell surface receptor protein tyrosine kinase signaling pathway"/>
    <property type="evidence" value="ECO:0007669"/>
    <property type="project" value="TreeGrafter"/>
</dbReference>
<dbReference type="PROSITE" id="PS00109">
    <property type="entry name" value="PROTEIN_KINASE_TYR"/>
    <property type="match status" value="1"/>
</dbReference>
<evidence type="ECO:0000256" key="16">
    <source>
        <dbReference type="ARBA" id="ARBA00023180"/>
    </source>
</evidence>
<sequence>MASPHYVILLLLLVAKGTQLVPTKLRREIPNNGQPQRMTSSTAELPGDQKDKFGLHLLTASYYKPEKASSSDQPEAPQIEDYHPVRESFEGQRTKLLCKTKGNPKPWVEWFYNGKRLRNSPDDGIEISRHAVKIASVNKTHAGQYSCLASNKLGHDWLNLTLIVHGKKFRFRERRATGRRYNRYGRYRNIHRNALHEGRPKFHANKLKDRKPMYAKPSGGSVEFKCKAVGRPKPTITWLKNGKHFTSRPYGQILPRRWSLRMEDLTEDDDGNYTCVASNEYGSINWTHTLDVVLRMPHKPVIVQMPENQTIPIGGTARFECRLLSDIMPHIQWLKHYMVNNSYLDDENLPYFYVVQSSANQSDPEVLVLENVTYDMEGMYTCLASNNLGFAYSTAWLFVDTPRVEALSEDDPFNTITIITISVGCVAVIILMFLVIGLRKWCCPSRQVAQPLKKRVVIMQKNTLYAGSAYKEWGSSQNSPATPLVPTVRIEGTGQQCPNPNIGEYEIPLDKEWEFPRERLVLGKLLGEGAFGMVIKADAINLGNHKMGNTVAIKMLKEDATERELADLVQEMEVMKIIGRHINIINLLGCCTQNGPLYVIVEYAPYGNLRDFLRERRPPNSGYEQPVSIYNNSKKTMYPLTYKDLVSFSYQVARGMEYLSSKMCIHRDLAARNVLVAEDCILKIADFGLTRNIPNHDYCKKTTDGRLPRAN</sequence>
<dbReference type="Gene3D" id="2.60.40.10">
    <property type="entry name" value="Immunoglobulins"/>
    <property type="match status" value="3"/>
</dbReference>
<feature type="non-terminal residue" evidence="26">
    <location>
        <position position="1"/>
    </location>
</feature>
<dbReference type="InterPro" id="IPR003599">
    <property type="entry name" value="Ig_sub"/>
</dbReference>
<dbReference type="Gene3D" id="3.30.200.20">
    <property type="entry name" value="Phosphorylase Kinase, domain 1"/>
    <property type="match status" value="1"/>
</dbReference>
<dbReference type="InterPro" id="IPR013098">
    <property type="entry name" value="Ig_I-set"/>
</dbReference>
<keyword evidence="13" id="KW-0829">Tyrosine-protein kinase</keyword>
<dbReference type="InterPro" id="IPR000719">
    <property type="entry name" value="Prot_kinase_dom"/>
</dbReference>
<evidence type="ECO:0000259" key="25">
    <source>
        <dbReference type="PROSITE" id="PS50835"/>
    </source>
</evidence>
<dbReference type="PRINTS" id="PR00109">
    <property type="entry name" value="TYRKINASE"/>
</dbReference>
<dbReference type="PROSITE" id="PS50835">
    <property type="entry name" value="IG_LIKE"/>
    <property type="match status" value="3"/>
</dbReference>
<dbReference type="FunFam" id="2.60.40.10:FF:000020">
    <property type="entry name" value="Fibroblast growth factor receptor"/>
    <property type="match status" value="1"/>
</dbReference>
<feature type="compositionally biased region" description="Polar residues" evidence="21">
    <location>
        <begin position="31"/>
        <end position="43"/>
    </location>
</feature>
<reference evidence="26" key="1">
    <citation type="journal article" date="2014" name="BMC Biol.">
        <title>Larval body patterning and apical organs are conserved in animal evolution.</title>
        <authorList>
            <person name="Marlow H."/>
            <person name="Tosches M.A."/>
            <person name="Tomer R."/>
            <person name="Steinmetz P.R."/>
            <person name="Lauri A."/>
            <person name="Larsson T."/>
            <person name="Arendt D."/>
        </authorList>
    </citation>
    <scope>NUCLEOTIDE SEQUENCE</scope>
</reference>
<evidence type="ECO:0000256" key="8">
    <source>
        <dbReference type="ARBA" id="ARBA00022741"/>
    </source>
</evidence>
<comment type="catalytic activity">
    <reaction evidence="18">
        <text>L-tyrosyl-[protein] + ATP = O-phospho-L-tyrosyl-[protein] + ADP + H(+)</text>
        <dbReference type="Rhea" id="RHEA:10596"/>
        <dbReference type="Rhea" id="RHEA-COMP:10136"/>
        <dbReference type="Rhea" id="RHEA-COMP:20101"/>
        <dbReference type="ChEBI" id="CHEBI:15378"/>
        <dbReference type="ChEBI" id="CHEBI:30616"/>
        <dbReference type="ChEBI" id="CHEBI:46858"/>
        <dbReference type="ChEBI" id="CHEBI:61978"/>
        <dbReference type="ChEBI" id="CHEBI:456216"/>
        <dbReference type="EC" id="2.7.10.1"/>
    </reaction>
</comment>